<feature type="repeat" description="PPR" evidence="4">
    <location>
        <begin position="765"/>
        <end position="795"/>
    </location>
</feature>
<feature type="repeat" description="PPR" evidence="4">
    <location>
        <begin position="259"/>
        <end position="289"/>
    </location>
</feature>
<comment type="caution">
    <text evidence="5">The sequence shown here is derived from an EMBL/GenBank/DDBJ whole genome shotgun (WGS) entry which is preliminary data.</text>
</comment>
<accession>A0AAV8U0I0</accession>
<evidence type="ECO:0000313" key="5">
    <source>
        <dbReference type="EMBL" id="KAJ8771644.1"/>
    </source>
</evidence>
<organism evidence="5 6">
    <name type="scientific">Erythroxylum novogranatense</name>
    <dbReference type="NCBI Taxonomy" id="1862640"/>
    <lineage>
        <taxon>Eukaryota</taxon>
        <taxon>Viridiplantae</taxon>
        <taxon>Streptophyta</taxon>
        <taxon>Embryophyta</taxon>
        <taxon>Tracheophyta</taxon>
        <taxon>Spermatophyta</taxon>
        <taxon>Magnoliopsida</taxon>
        <taxon>eudicotyledons</taxon>
        <taxon>Gunneridae</taxon>
        <taxon>Pentapetalae</taxon>
        <taxon>rosids</taxon>
        <taxon>fabids</taxon>
        <taxon>Malpighiales</taxon>
        <taxon>Erythroxylaceae</taxon>
        <taxon>Erythroxylum</taxon>
    </lineage>
</organism>
<dbReference type="EMBL" id="JAIWQS010000002">
    <property type="protein sequence ID" value="KAJ8771644.1"/>
    <property type="molecule type" value="Genomic_DNA"/>
</dbReference>
<dbReference type="PANTHER" id="PTHR47926">
    <property type="entry name" value="PENTATRICOPEPTIDE REPEAT-CONTAINING PROTEIN"/>
    <property type="match status" value="1"/>
</dbReference>
<feature type="repeat" description="PPR" evidence="4">
    <location>
        <begin position="123"/>
        <end position="157"/>
    </location>
</feature>
<dbReference type="Pfam" id="PF20431">
    <property type="entry name" value="E_motif"/>
    <property type="match status" value="1"/>
</dbReference>
<dbReference type="AlphaFoldDB" id="A0AAV8U0I0"/>
<evidence type="ECO:0000256" key="2">
    <source>
        <dbReference type="ARBA" id="ARBA00022737"/>
    </source>
</evidence>
<name>A0AAV8U0I0_9ROSI</name>
<dbReference type="InterPro" id="IPR002885">
    <property type="entry name" value="PPR_rpt"/>
</dbReference>
<keyword evidence="2" id="KW-0677">Repeat</keyword>
<dbReference type="InterPro" id="IPR046960">
    <property type="entry name" value="PPR_At4g14850-like_plant"/>
</dbReference>
<dbReference type="Gene3D" id="1.25.40.10">
    <property type="entry name" value="Tetratricopeptide repeat domain"/>
    <property type="match status" value="8"/>
</dbReference>
<evidence type="ECO:0000256" key="1">
    <source>
        <dbReference type="ARBA" id="ARBA00006643"/>
    </source>
</evidence>
<keyword evidence="6" id="KW-1185">Reference proteome</keyword>
<dbReference type="GO" id="GO:0003723">
    <property type="term" value="F:RNA binding"/>
    <property type="evidence" value="ECO:0007669"/>
    <property type="project" value="InterPro"/>
</dbReference>
<dbReference type="Pfam" id="PF13041">
    <property type="entry name" value="PPR_2"/>
    <property type="match status" value="6"/>
</dbReference>
<dbReference type="Proteomes" id="UP001159364">
    <property type="component" value="Linkage Group LG02"/>
</dbReference>
<feature type="repeat" description="PPR" evidence="4">
    <location>
        <begin position="695"/>
        <end position="729"/>
    </location>
</feature>
<dbReference type="FunFam" id="1.25.40.10:FF:000073">
    <property type="entry name" value="Pentatricopeptide repeat-containing protein chloroplastic"/>
    <property type="match status" value="2"/>
</dbReference>
<gene>
    <name evidence="5" type="ORF">K2173_026821</name>
</gene>
<evidence type="ECO:0000256" key="3">
    <source>
        <dbReference type="ARBA" id="ARBA00022946"/>
    </source>
</evidence>
<dbReference type="FunFam" id="1.25.40.10:FF:000488">
    <property type="entry name" value="Pentatricopeptide repeat-containing protein, mitochondrial"/>
    <property type="match status" value="1"/>
</dbReference>
<keyword evidence="3" id="KW-0809">Transit peptide</keyword>
<dbReference type="FunFam" id="1.25.40.10:FF:002146">
    <property type="entry name" value="Pentatricopeptide repeat-containing protein, mitochondrial"/>
    <property type="match status" value="1"/>
</dbReference>
<dbReference type="SUPFAM" id="SSF48452">
    <property type="entry name" value="TPR-like"/>
    <property type="match status" value="1"/>
</dbReference>
<reference evidence="5 6" key="1">
    <citation type="submission" date="2021-09" db="EMBL/GenBank/DDBJ databases">
        <title>Genomic insights and catalytic innovation underlie evolution of tropane alkaloids biosynthesis.</title>
        <authorList>
            <person name="Wang Y.-J."/>
            <person name="Tian T."/>
            <person name="Huang J.-P."/>
            <person name="Huang S.-X."/>
        </authorList>
    </citation>
    <scope>NUCLEOTIDE SEQUENCE [LARGE SCALE GENOMIC DNA]</scope>
    <source>
        <strain evidence="5">KIB-2018</strain>
        <tissue evidence="5">Leaf</tissue>
    </source>
</reference>
<dbReference type="FunFam" id="1.25.40.10:FF:000280">
    <property type="entry name" value="Pentatricopeptide repeat-containing protein"/>
    <property type="match status" value="1"/>
</dbReference>
<dbReference type="GO" id="GO:0009451">
    <property type="term" value="P:RNA modification"/>
    <property type="evidence" value="ECO:0007669"/>
    <property type="project" value="InterPro"/>
</dbReference>
<comment type="similarity">
    <text evidence="1">Belongs to the PPR family. PCMP-H subfamily.</text>
</comment>
<feature type="repeat" description="PPR" evidence="4">
    <location>
        <begin position="290"/>
        <end position="324"/>
    </location>
</feature>
<sequence length="1025" mass="114024">MRLTFLIRALPTSNLHSVHQQLCFSTIGNESSFVSRTPKPHIYVRLLQNCLRDCKQVKSRKLFDEMPETVFRASVTNKLVHAQVVKLGFLLKRSLGNAILDLYAKCDNVEDAEKLFYRLEHRDILAWNSIISMYSRRGSPNLALNSFGYLWDGGLRPNDFTVVLALSACARMVNVECGRRLHCLVLKMGFESSSFCEGALIDMYSKSNSMNDARRVFDGAVELDTVSWTSMIAGYVQVGLPMDALKVFEQMEKVGLKPDQVAYVTLINVFINLGRLDDASELFNQMPNPNVVAWNLMISGHAQRGYAAEAIMFFQNLRKAGLKSTRSTLGSVLSAIATLATLDLGLLVHAEAIKLGLLANVYVGSSLISMYAKCKKMEAARKVFDAVDGRNVVLWNSILGGYAQNGCAIEVITLFSSLGSCGLHADDFTYTSVLSACACLEYLEVGRQLHSVIIKNNFASNLFVGNALVDMYAKSGVLDDSRRQFERMRNRDNISWNAIIVGYVQKEHESEAFHMFQQMNLCGILPDEVSLSSVMSACANVKDDDKGKQVHCLSVKSGLATSLFAGSSLVDMYVKCGDVDSAHKILIHMPQRSVASMNALIAGYAPTDVEKAIMLFRQMQDENLKPSDITFVSLLDACDEPKKLNLGRQIHCLVLKMGIHYDNDFLGVSLLGMYMNSLSKTDATMLFSGFSNLKSTIIWTAMISGFAQNGCCDEALQYYKKMRSCSILPDQATFVSVLRACAVLSSITVGRQIHSHVLHTGYHYDELTCSSLVDMYAKCGDVMSSMQVFEEMDEKNDVISWNSMIVGFAKNGYAEEALNVFHDMMLKDVLPDDVTFLGILTACSHAGMVTEGRQIYDIMVNYYWIQPRVEHCACMVDLLGRWGFLKEAEEFIDKLNFEPNSMIWATMLGACRIHGDDIRGQLATEKLIDLEPENSSPYVLLSNIYAASGNWKEADSLRKSMREQKVKKPPGCSWIIVGQKTHLFIAGDNCHPSAAKIGVVLKHLKAVMKADSNIAQIDSFYLDDE</sequence>
<dbReference type="NCBIfam" id="TIGR00756">
    <property type="entry name" value="PPR"/>
    <property type="match status" value="5"/>
</dbReference>
<feature type="repeat" description="PPR" evidence="4">
    <location>
        <begin position="224"/>
        <end position="258"/>
    </location>
</feature>
<feature type="repeat" description="PPR" evidence="4">
    <location>
        <begin position="492"/>
        <end position="526"/>
    </location>
</feature>
<dbReference type="Pfam" id="PF01535">
    <property type="entry name" value="PPR"/>
    <property type="match status" value="7"/>
</dbReference>
<evidence type="ECO:0008006" key="7">
    <source>
        <dbReference type="Google" id="ProtNLM"/>
    </source>
</evidence>
<dbReference type="PANTHER" id="PTHR47926:SF441">
    <property type="entry name" value="PENTATRICOPEPTIDE REPEAT-CONTAINING PROTEIN"/>
    <property type="match status" value="1"/>
</dbReference>
<dbReference type="PROSITE" id="PS51375">
    <property type="entry name" value="PPR"/>
    <property type="match status" value="8"/>
</dbReference>
<dbReference type="FunFam" id="1.25.40.10:FF:000682">
    <property type="entry name" value="Pentatricopeptide repeat-containing protein At3g16610"/>
    <property type="match status" value="1"/>
</dbReference>
<feature type="repeat" description="PPR" evidence="4">
    <location>
        <begin position="797"/>
        <end position="831"/>
    </location>
</feature>
<protein>
    <recommendedName>
        <fullName evidence="7">Chlororespiratory reduction 21</fullName>
    </recommendedName>
</protein>
<evidence type="ECO:0000313" key="6">
    <source>
        <dbReference type="Proteomes" id="UP001159364"/>
    </source>
</evidence>
<dbReference type="InterPro" id="IPR046848">
    <property type="entry name" value="E_motif"/>
</dbReference>
<proteinExistence type="inferred from homology"/>
<evidence type="ECO:0000256" key="4">
    <source>
        <dbReference type="PROSITE-ProRule" id="PRU00708"/>
    </source>
</evidence>
<dbReference type="InterPro" id="IPR011990">
    <property type="entry name" value="TPR-like_helical_dom_sf"/>
</dbReference>